<accession>A0AAE0K173</accession>
<organism evidence="1 2">
    <name type="scientific">Podospora didyma</name>
    <dbReference type="NCBI Taxonomy" id="330526"/>
    <lineage>
        <taxon>Eukaryota</taxon>
        <taxon>Fungi</taxon>
        <taxon>Dikarya</taxon>
        <taxon>Ascomycota</taxon>
        <taxon>Pezizomycotina</taxon>
        <taxon>Sordariomycetes</taxon>
        <taxon>Sordariomycetidae</taxon>
        <taxon>Sordariales</taxon>
        <taxon>Podosporaceae</taxon>
        <taxon>Podospora</taxon>
    </lineage>
</organism>
<evidence type="ECO:0000313" key="1">
    <source>
        <dbReference type="EMBL" id="KAK3368153.1"/>
    </source>
</evidence>
<dbReference type="Proteomes" id="UP001285441">
    <property type="component" value="Unassembled WGS sequence"/>
</dbReference>
<evidence type="ECO:0000313" key="2">
    <source>
        <dbReference type="Proteomes" id="UP001285441"/>
    </source>
</evidence>
<proteinExistence type="predicted"/>
<protein>
    <submittedName>
        <fullName evidence="1">Uncharacterized protein</fullName>
    </submittedName>
</protein>
<reference evidence="1" key="2">
    <citation type="submission" date="2023-06" db="EMBL/GenBank/DDBJ databases">
        <authorList>
            <consortium name="Lawrence Berkeley National Laboratory"/>
            <person name="Haridas S."/>
            <person name="Hensen N."/>
            <person name="Bonometti L."/>
            <person name="Westerberg I."/>
            <person name="Brannstrom I.O."/>
            <person name="Guillou S."/>
            <person name="Cros-Aarteil S."/>
            <person name="Calhoun S."/>
            <person name="Kuo A."/>
            <person name="Mondo S."/>
            <person name="Pangilinan J."/>
            <person name="Riley R."/>
            <person name="LaButti K."/>
            <person name="Andreopoulos B."/>
            <person name="Lipzen A."/>
            <person name="Chen C."/>
            <person name="Yanf M."/>
            <person name="Daum C."/>
            <person name="Ng V."/>
            <person name="Clum A."/>
            <person name="Steindorff A."/>
            <person name="Ohm R."/>
            <person name="Martin F."/>
            <person name="Silar P."/>
            <person name="Natvig D."/>
            <person name="Lalanne C."/>
            <person name="Gautier V."/>
            <person name="Ament-velasquez S.L."/>
            <person name="Kruys A."/>
            <person name="Hutchinson M.I."/>
            <person name="Powell A.J."/>
            <person name="Barry K."/>
            <person name="Miller A.N."/>
            <person name="Grigoriev I.V."/>
            <person name="Debuchy R."/>
            <person name="Gladieux P."/>
            <person name="Thoren M.H."/>
            <person name="Johannesson H."/>
        </authorList>
    </citation>
    <scope>NUCLEOTIDE SEQUENCE</scope>
    <source>
        <strain evidence="1">CBS 232.78</strain>
    </source>
</reference>
<gene>
    <name evidence="1" type="ORF">B0H63DRAFT_70942</name>
</gene>
<sequence>MLTASSRSPLERWSPEAPLSILSFLTSRCYPPPTAIHRLTRLLLFFKRRGDPRVWLEGRRLCAQHLWFAWSDTHVHCMRSAILSWIFQGCLWCAVMSTAEVIALMENSIRFRASATTREFAFDSHNRSRLVQKKPCFRSALCPLGSALPPWSLSLSLSLSLEP</sequence>
<dbReference type="AlphaFoldDB" id="A0AAE0K173"/>
<reference evidence="1" key="1">
    <citation type="journal article" date="2023" name="Mol. Phylogenet. Evol.">
        <title>Genome-scale phylogeny and comparative genomics of the fungal order Sordariales.</title>
        <authorList>
            <person name="Hensen N."/>
            <person name="Bonometti L."/>
            <person name="Westerberg I."/>
            <person name="Brannstrom I.O."/>
            <person name="Guillou S."/>
            <person name="Cros-Aarteil S."/>
            <person name="Calhoun S."/>
            <person name="Haridas S."/>
            <person name="Kuo A."/>
            <person name="Mondo S."/>
            <person name="Pangilinan J."/>
            <person name="Riley R."/>
            <person name="LaButti K."/>
            <person name="Andreopoulos B."/>
            <person name="Lipzen A."/>
            <person name="Chen C."/>
            <person name="Yan M."/>
            <person name="Daum C."/>
            <person name="Ng V."/>
            <person name="Clum A."/>
            <person name="Steindorff A."/>
            <person name="Ohm R.A."/>
            <person name="Martin F."/>
            <person name="Silar P."/>
            <person name="Natvig D.O."/>
            <person name="Lalanne C."/>
            <person name="Gautier V."/>
            <person name="Ament-Velasquez S.L."/>
            <person name="Kruys A."/>
            <person name="Hutchinson M.I."/>
            <person name="Powell A.J."/>
            <person name="Barry K."/>
            <person name="Miller A.N."/>
            <person name="Grigoriev I.V."/>
            <person name="Debuchy R."/>
            <person name="Gladieux P."/>
            <person name="Hiltunen Thoren M."/>
            <person name="Johannesson H."/>
        </authorList>
    </citation>
    <scope>NUCLEOTIDE SEQUENCE</scope>
    <source>
        <strain evidence="1">CBS 232.78</strain>
    </source>
</reference>
<keyword evidence="2" id="KW-1185">Reference proteome</keyword>
<name>A0AAE0K173_9PEZI</name>
<comment type="caution">
    <text evidence="1">The sequence shown here is derived from an EMBL/GenBank/DDBJ whole genome shotgun (WGS) entry which is preliminary data.</text>
</comment>
<dbReference type="EMBL" id="JAULSW010000010">
    <property type="protein sequence ID" value="KAK3368153.1"/>
    <property type="molecule type" value="Genomic_DNA"/>
</dbReference>